<dbReference type="PANTHER" id="PTHR31777:SF0">
    <property type="entry name" value="TRANSMEMBRANE PROTEIN 169"/>
    <property type="match status" value="1"/>
</dbReference>
<feature type="transmembrane region" description="Helical" evidence="2">
    <location>
        <begin position="686"/>
        <end position="707"/>
    </location>
</feature>
<dbReference type="Pfam" id="PF15052">
    <property type="entry name" value="TMEM169"/>
    <property type="match status" value="1"/>
</dbReference>
<keyword evidence="2" id="KW-0812">Transmembrane</keyword>
<feature type="region of interest" description="Disordered" evidence="1">
    <location>
        <begin position="1"/>
        <end position="32"/>
    </location>
</feature>
<evidence type="ECO:0000256" key="2">
    <source>
        <dbReference type="SAM" id="Phobius"/>
    </source>
</evidence>
<keyword evidence="2" id="KW-0472">Membrane</keyword>
<feature type="compositionally biased region" description="Low complexity" evidence="1">
    <location>
        <begin position="97"/>
        <end position="112"/>
    </location>
</feature>
<evidence type="ECO:0000313" key="3">
    <source>
        <dbReference type="EMBL" id="CAD7232563.1"/>
    </source>
</evidence>
<accession>A0A7R8ZSB3</accession>
<dbReference type="OrthoDB" id="10066407at2759"/>
<dbReference type="EMBL" id="OB664803">
    <property type="protein sequence ID" value="CAD7232563.1"/>
    <property type="molecule type" value="Genomic_DNA"/>
</dbReference>
<name>A0A7R8ZSB3_9CRUS</name>
<feature type="compositionally biased region" description="Polar residues" evidence="1">
    <location>
        <begin position="358"/>
        <end position="367"/>
    </location>
</feature>
<feature type="compositionally biased region" description="Polar residues" evidence="1">
    <location>
        <begin position="229"/>
        <end position="240"/>
    </location>
</feature>
<reference evidence="3" key="1">
    <citation type="submission" date="2020-11" db="EMBL/GenBank/DDBJ databases">
        <authorList>
            <person name="Tran Van P."/>
        </authorList>
    </citation>
    <scope>NUCLEOTIDE SEQUENCE</scope>
</reference>
<dbReference type="AlphaFoldDB" id="A0A7R8ZSB3"/>
<feature type="compositionally biased region" description="Basic and acidic residues" evidence="1">
    <location>
        <begin position="334"/>
        <end position="343"/>
    </location>
</feature>
<feature type="region of interest" description="Disordered" evidence="1">
    <location>
        <begin position="456"/>
        <end position="573"/>
    </location>
</feature>
<dbReference type="PANTHER" id="PTHR31777">
    <property type="entry name" value="TRANSMEMBRANE PROTEIN 169"/>
    <property type="match status" value="1"/>
</dbReference>
<feature type="region of interest" description="Disordered" evidence="1">
    <location>
        <begin position="166"/>
        <end position="291"/>
    </location>
</feature>
<feature type="compositionally biased region" description="Basic and acidic residues" evidence="1">
    <location>
        <begin position="214"/>
        <end position="228"/>
    </location>
</feature>
<feature type="region of interest" description="Disordered" evidence="1">
    <location>
        <begin position="322"/>
        <end position="439"/>
    </location>
</feature>
<feature type="compositionally biased region" description="Basic and acidic residues" evidence="1">
    <location>
        <begin position="517"/>
        <end position="528"/>
    </location>
</feature>
<protein>
    <submittedName>
        <fullName evidence="3">Uncharacterized protein</fullName>
    </submittedName>
</protein>
<feature type="transmembrane region" description="Helical" evidence="2">
    <location>
        <begin position="630"/>
        <end position="651"/>
    </location>
</feature>
<evidence type="ECO:0000256" key="1">
    <source>
        <dbReference type="SAM" id="MobiDB-lite"/>
    </source>
</evidence>
<keyword evidence="2" id="KW-1133">Transmembrane helix</keyword>
<proteinExistence type="predicted"/>
<feature type="compositionally biased region" description="Low complexity" evidence="1">
    <location>
        <begin position="494"/>
        <end position="511"/>
    </location>
</feature>
<sequence length="755" mass="80790">MSGFDGGRPVFVPPYKRSGSGQQRRSAPPSIHADHIVTVRGAENLCFTLNRRGQILASPRNERSSPSYGYATGTQVRSATISPCCGAHSSFRSHPDSLGSASRGGSSSTWSDGRGCYTTPASALHRDVACTCGYREDIAGGSSTPGALGSRRGVCSETIHEEDCQSRASTLPLRASISSPPEGGFSVLDRNRDETGLGETTASISSPAEGGLAGRDETDVCETGRSRESSLSVVTTTGSESDAGEDGLRCDVDLSTQGADGGGETSSCLEEDDQSRTLDPEEIGSPLPPQSLSLREVNDVWTADDTPCDEGLSRRIGASWDGIDSSVANTPFDRCSETSAKESDGDDVEPEHHMNSLDFETQQTTDPASLRTDPPSLNPLLTDPPSLEHDASLVQPMEQSDVSNPVEHSDIPYPVEQNGITPVHPGKQSDASPVDPVEESVVEAVVVQEVAQLPNSLPDLGRRESHGSGLTSMGAASVDSVEGNAGSTVPDVLSSAASVAAVESPSRSPSAGSPEQGRGDGEAPRKSVDVSTPRSPESIPSSARRKRVNIQSTEDEPDEEQPLHVTEGDPADHHLTLTGTFKRGQKAGQKVDVRVEITREKLEKIDRKIQRAQLDKRRRCCLGLSKGPHVFLTSLLVAPFVFILASLYSFYMGTLTWYNVLLCLDQRSVCCRILVAPFLILMYPPLILLCSLCLGLYAGIAQISWYSSSWCREMSDMEKGFFGWLCAGLRLESCSPYEVIILEDMHTLPSSMDEP</sequence>
<feature type="compositionally biased region" description="Polar residues" evidence="1">
    <location>
        <begin position="529"/>
        <end position="541"/>
    </location>
</feature>
<gene>
    <name evidence="3" type="ORF">CTOB1V02_LOCUS10398</name>
</gene>
<feature type="region of interest" description="Disordered" evidence="1">
    <location>
        <begin position="93"/>
        <end position="112"/>
    </location>
</feature>
<dbReference type="InterPro" id="IPR029386">
    <property type="entry name" value="TMEM169"/>
</dbReference>
<organism evidence="3">
    <name type="scientific">Cyprideis torosa</name>
    <dbReference type="NCBI Taxonomy" id="163714"/>
    <lineage>
        <taxon>Eukaryota</taxon>
        <taxon>Metazoa</taxon>
        <taxon>Ecdysozoa</taxon>
        <taxon>Arthropoda</taxon>
        <taxon>Crustacea</taxon>
        <taxon>Oligostraca</taxon>
        <taxon>Ostracoda</taxon>
        <taxon>Podocopa</taxon>
        <taxon>Podocopida</taxon>
        <taxon>Cytherocopina</taxon>
        <taxon>Cytheroidea</taxon>
        <taxon>Cytherideidae</taxon>
        <taxon>Cyprideis</taxon>
    </lineage>
</organism>